<reference evidence="5 6" key="1">
    <citation type="submission" date="2019-12" db="EMBL/GenBank/DDBJ databases">
        <authorList>
            <person name="Kun Z."/>
        </authorList>
    </citation>
    <scope>NUCLEOTIDE SEQUENCE [LARGE SCALE GENOMIC DNA]</scope>
    <source>
        <strain evidence="5 6">YIM 123512</strain>
    </source>
</reference>
<keyword evidence="1" id="KW-0805">Transcription regulation</keyword>
<keyword evidence="6" id="KW-1185">Reference proteome</keyword>
<dbReference type="SUPFAM" id="SSF46785">
    <property type="entry name" value="Winged helix' DNA-binding domain"/>
    <property type="match status" value="1"/>
</dbReference>
<sequence length="240" mass="26477">MPGPGGARSPRYLTIAATLRDRILARELAPHDPLPSERELGEQFGVSRMTARQAITVLESEGHVCRRPPRGTFVAEPRVRFRIGSFTEEANRLGRRPRAELLWAAETEPDPDTRAALDLHDGATVHAFRRLRLMEDEPIAIETTYFAAAATPGILDKADEGSLWTLVTELYGTELHHSDAVLESIVLDEKSCALLHIRAGSPGIMLTRRTYDAAGACVEYARDVYRADRAAFEVTASLTS</sequence>
<accession>A0A6L7EYP5</accession>
<dbReference type="RefSeq" id="WP_160879143.1">
    <property type="nucleotide sequence ID" value="NZ_WUEK01000011.1"/>
</dbReference>
<dbReference type="Pfam" id="PF00392">
    <property type="entry name" value="GntR"/>
    <property type="match status" value="1"/>
</dbReference>
<keyword evidence="2" id="KW-0238">DNA-binding</keyword>
<dbReference type="GO" id="GO:0003677">
    <property type="term" value="F:DNA binding"/>
    <property type="evidence" value="ECO:0007669"/>
    <property type="project" value="UniProtKB-KW"/>
</dbReference>
<dbReference type="InterPro" id="IPR050679">
    <property type="entry name" value="Bact_HTH_transcr_reg"/>
</dbReference>
<dbReference type="EMBL" id="WUEK01000011">
    <property type="protein sequence ID" value="MXG91206.1"/>
    <property type="molecule type" value="Genomic_DNA"/>
</dbReference>
<dbReference type="Gene3D" id="1.10.10.10">
    <property type="entry name" value="Winged helix-like DNA-binding domain superfamily/Winged helix DNA-binding domain"/>
    <property type="match status" value="1"/>
</dbReference>
<dbReference type="InterPro" id="IPR000524">
    <property type="entry name" value="Tscrpt_reg_HTH_GntR"/>
</dbReference>
<evidence type="ECO:0000313" key="5">
    <source>
        <dbReference type="EMBL" id="MXG91206.1"/>
    </source>
</evidence>
<evidence type="ECO:0000256" key="2">
    <source>
        <dbReference type="ARBA" id="ARBA00023125"/>
    </source>
</evidence>
<gene>
    <name evidence="5" type="ORF">GRQ65_16780</name>
</gene>
<dbReference type="CDD" id="cd07377">
    <property type="entry name" value="WHTH_GntR"/>
    <property type="match status" value="1"/>
</dbReference>
<evidence type="ECO:0000256" key="3">
    <source>
        <dbReference type="ARBA" id="ARBA00023163"/>
    </source>
</evidence>
<name>A0A6L7EYP5_9ACTN</name>
<evidence type="ECO:0000259" key="4">
    <source>
        <dbReference type="PROSITE" id="PS50949"/>
    </source>
</evidence>
<dbReference type="PANTHER" id="PTHR44846">
    <property type="entry name" value="MANNOSYL-D-GLYCERATE TRANSPORT/METABOLISM SYSTEM REPRESSOR MNGR-RELATED"/>
    <property type="match status" value="1"/>
</dbReference>
<dbReference type="InterPro" id="IPR028978">
    <property type="entry name" value="Chorismate_lyase_/UTRA_dom_sf"/>
</dbReference>
<proteinExistence type="predicted"/>
<dbReference type="Proteomes" id="UP000473325">
    <property type="component" value="Unassembled WGS sequence"/>
</dbReference>
<dbReference type="PROSITE" id="PS50949">
    <property type="entry name" value="HTH_GNTR"/>
    <property type="match status" value="1"/>
</dbReference>
<dbReference type="SUPFAM" id="SSF64288">
    <property type="entry name" value="Chorismate lyase-like"/>
    <property type="match status" value="1"/>
</dbReference>
<dbReference type="Pfam" id="PF07702">
    <property type="entry name" value="UTRA"/>
    <property type="match status" value="1"/>
</dbReference>
<dbReference type="InterPro" id="IPR011663">
    <property type="entry name" value="UTRA"/>
</dbReference>
<dbReference type="PRINTS" id="PR00035">
    <property type="entry name" value="HTHGNTR"/>
</dbReference>
<dbReference type="PANTHER" id="PTHR44846:SF1">
    <property type="entry name" value="MANNOSYL-D-GLYCERATE TRANSPORT_METABOLISM SYSTEM REPRESSOR MNGR-RELATED"/>
    <property type="match status" value="1"/>
</dbReference>
<keyword evidence="3" id="KW-0804">Transcription</keyword>
<comment type="caution">
    <text evidence="5">The sequence shown here is derived from an EMBL/GenBank/DDBJ whole genome shotgun (WGS) entry which is preliminary data.</text>
</comment>
<dbReference type="InterPro" id="IPR036390">
    <property type="entry name" value="WH_DNA-bd_sf"/>
</dbReference>
<protein>
    <submittedName>
        <fullName evidence="5">UTRA domain-containing protein</fullName>
    </submittedName>
</protein>
<evidence type="ECO:0000256" key="1">
    <source>
        <dbReference type="ARBA" id="ARBA00023015"/>
    </source>
</evidence>
<organism evidence="5 6">
    <name type="scientific">Nocardioides flavescens</name>
    <dbReference type="NCBI Taxonomy" id="2691959"/>
    <lineage>
        <taxon>Bacteria</taxon>
        <taxon>Bacillati</taxon>
        <taxon>Actinomycetota</taxon>
        <taxon>Actinomycetes</taxon>
        <taxon>Propionibacteriales</taxon>
        <taxon>Nocardioidaceae</taxon>
        <taxon>Nocardioides</taxon>
    </lineage>
</organism>
<dbReference type="InterPro" id="IPR036388">
    <property type="entry name" value="WH-like_DNA-bd_sf"/>
</dbReference>
<dbReference type="Gene3D" id="3.40.1410.10">
    <property type="entry name" value="Chorismate lyase-like"/>
    <property type="match status" value="1"/>
</dbReference>
<dbReference type="AlphaFoldDB" id="A0A6L7EYP5"/>
<dbReference type="SMART" id="SM00866">
    <property type="entry name" value="UTRA"/>
    <property type="match status" value="1"/>
</dbReference>
<dbReference type="GO" id="GO:0003700">
    <property type="term" value="F:DNA-binding transcription factor activity"/>
    <property type="evidence" value="ECO:0007669"/>
    <property type="project" value="InterPro"/>
</dbReference>
<evidence type="ECO:0000313" key="6">
    <source>
        <dbReference type="Proteomes" id="UP000473325"/>
    </source>
</evidence>
<dbReference type="GO" id="GO:0045892">
    <property type="term" value="P:negative regulation of DNA-templated transcription"/>
    <property type="evidence" value="ECO:0007669"/>
    <property type="project" value="TreeGrafter"/>
</dbReference>
<feature type="domain" description="HTH gntR-type" evidence="4">
    <location>
        <begin position="9"/>
        <end position="77"/>
    </location>
</feature>
<dbReference type="SMART" id="SM00345">
    <property type="entry name" value="HTH_GNTR"/>
    <property type="match status" value="1"/>
</dbReference>